<dbReference type="Proteomes" id="UP000076580">
    <property type="component" value="Chromosome 01"/>
</dbReference>
<evidence type="ECO:0000313" key="8">
    <source>
        <dbReference type="Proteomes" id="UP000076580"/>
    </source>
</evidence>
<evidence type="ECO:0000256" key="4">
    <source>
        <dbReference type="ARBA" id="ARBA00023136"/>
    </source>
</evidence>
<keyword evidence="3 6" id="KW-1133">Transmembrane helix</keyword>
<dbReference type="InterPro" id="IPR036259">
    <property type="entry name" value="MFS_trans_sf"/>
</dbReference>
<evidence type="ECO:0000313" key="7">
    <source>
        <dbReference type="EMBL" id="KYK59286.1"/>
    </source>
</evidence>
<feature type="transmembrane region" description="Helical" evidence="6">
    <location>
        <begin position="746"/>
        <end position="764"/>
    </location>
</feature>
<keyword evidence="2 6" id="KW-0812">Transmembrane</keyword>
<dbReference type="PANTHER" id="PTHR23501:SF107">
    <property type="entry name" value="TRANSPORTER, PUTATIVE (AFU_ORTHOLOGUE AFUA_7G04730)-RELATED"/>
    <property type="match status" value="1"/>
</dbReference>
<sequence>MCHPSSSLTLCVGEKFDLGSPALDAPFSVVPFPRRQALVAVPVPSSSSNLLVLAEQAAEGTVSDGQRRPSQTASPWPLFRRQARLAPLITPYPSSDSAFRRILWILWTVRISKGMNRLRASNRAHLAPTDLVDTQPLPATSPASPAAYSTSNPPTAARNGSSFALPSHPDLGPKQHSVFLLDRPLFGFSPGAFRLLRDMATILKPTGQREIQPDPEKLGPDGRKATDVSNKGEDSDDSSQYTQDGVRRVEAVTQVWSKTALWSVFFLLYLVSFIDTLFQSVTGNLDPYVTSSFGKHGLLAIVRILPSIVGGACKLAIAKVIDIRGRCEGFLLMIGLIVVGILMKALCRNVETYAAGETFYWIGHFGLGYVVHVILADMTSLRNRMIMWGIYMSPRIAASFGGPRIAQLFFEQSSFRWAFGAFVIILVAFSIPVAAVLVFYERKAKKLHIIEQRESRTAWEATKYYFIEFDVIGMMLTIAGFSLVLLPLQIAKMAPNGWKSGYIIAMLVLGVLCLVGFGVWEKWFAKVPYLPFKYLRDRTILGACLLEFFLFISIFCWDTYYGSYLQVVHDLSISTSGYTLNAYSLTSTVLSPFVGLFLRWYGRYYWVAISGIPFSVLGTALLYHFRHPGEDIGYLVMCQVFHGISGAFWGMTGPLALMAAVSHREVAVVLAVHSMFASIGASIGFGISGALWTNHLPRELYRELPDAAKNQTAQLYGDLKKQKADPIGTPIRDAVIRAYGTVQREMVIAGCAILPLVIACVVVWKNRPIDRKQTKGNVF</sequence>
<dbReference type="InParanoid" id="A0A151GQB2"/>
<feature type="region of interest" description="Disordered" evidence="5">
    <location>
        <begin position="129"/>
        <end position="168"/>
    </location>
</feature>
<name>A0A151GQB2_DRECN</name>
<dbReference type="STRING" id="98403.A0A151GQB2"/>
<feature type="transmembrane region" description="Helical" evidence="6">
    <location>
        <begin position="632"/>
        <end position="659"/>
    </location>
</feature>
<feature type="compositionally biased region" description="Low complexity" evidence="5">
    <location>
        <begin position="134"/>
        <end position="157"/>
    </location>
</feature>
<protein>
    <recommendedName>
        <fullName evidence="9">Siderophore iron transporter mirB</fullName>
    </recommendedName>
</protein>
<keyword evidence="8" id="KW-1185">Reference proteome</keyword>
<dbReference type="Gene3D" id="1.20.1250.20">
    <property type="entry name" value="MFS general substrate transporter like domains"/>
    <property type="match status" value="2"/>
</dbReference>
<evidence type="ECO:0000256" key="1">
    <source>
        <dbReference type="ARBA" id="ARBA00004141"/>
    </source>
</evidence>
<dbReference type="GO" id="GO:0022857">
    <property type="term" value="F:transmembrane transporter activity"/>
    <property type="evidence" value="ECO:0007669"/>
    <property type="project" value="InterPro"/>
</dbReference>
<evidence type="ECO:0000256" key="5">
    <source>
        <dbReference type="SAM" id="MobiDB-lite"/>
    </source>
</evidence>
<feature type="transmembrane region" description="Helical" evidence="6">
    <location>
        <begin position="329"/>
        <end position="346"/>
    </location>
</feature>
<comment type="caution">
    <text evidence="7">The sequence shown here is derived from an EMBL/GenBank/DDBJ whole genome shotgun (WGS) entry which is preliminary data.</text>
</comment>
<comment type="subcellular location">
    <subcellularLocation>
        <location evidence="1">Membrane</location>
        <topology evidence="1">Multi-pass membrane protein</topology>
    </subcellularLocation>
</comment>
<reference evidence="7 8" key="1">
    <citation type="journal article" date="2016" name="Sci. Rep.">
        <title>Insights into Adaptations to a Near-Obligate Nematode Endoparasitic Lifestyle from the Finished Genome of Drechmeria coniospora.</title>
        <authorList>
            <person name="Zhang L."/>
            <person name="Zhou Z."/>
            <person name="Guo Q."/>
            <person name="Fokkens L."/>
            <person name="Miskei M."/>
            <person name="Pocsi I."/>
            <person name="Zhang W."/>
            <person name="Chen M."/>
            <person name="Wang L."/>
            <person name="Sun Y."/>
            <person name="Donzelli B.G."/>
            <person name="Gibson D.M."/>
            <person name="Nelson D.R."/>
            <person name="Luo J.G."/>
            <person name="Rep M."/>
            <person name="Liu H."/>
            <person name="Yang S."/>
            <person name="Wang J."/>
            <person name="Krasnoff S.B."/>
            <person name="Xu Y."/>
            <person name="Molnar I."/>
            <person name="Lin M."/>
        </authorList>
    </citation>
    <scope>NUCLEOTIDE SEQUENCE [LARGE SCALE GENOMIC DNA]</scope>
    <source>
        <strain evidence="7 8">ARSEF 6962</strain>
    </source>
</reference>
<feature type="transmembrane region" description="Helical" evidence="6">
    <location>
        <begin position="418"/>
        <end position="440"/>
    </location>
</feature>
<dbReference type="PANTHER" id="PTHR23501">
    <property type="entry name" value="MAJOR FACILITATOR SUPERFAMILY"/>
    <property type="match status" value="1"/>
</dbReference>
<organism evidence="7 8">
    <name type="scientific">Drechmeria coniospora</name>
    <name type="common">Nematophagous fungus</name>
    <name type="synonym">Meria coniospora</name>
    <dbReference type="NCBI Taxonomy" id="98403"/>
    <lineage>
        <taxon>Eukaryota</taxon>
        <taxon>Fungi</taxon>
        <taxon>Dikarya</taxon>
        <taxon>Ascomycota</taxon>
        <taxon>Pezizomycotina</taxon>
        <taxon>Sordariomycetes</taxon>
        <taxon>Hypocreomycetidae</taxon>
        <taxon>Hypocreales</taxon>
        <taxon>Ophiocordycipitaceae</taxon>
        <taxon>Drechmeria</taxon>
    </lineage>
</organism>
<feature type="transmembrane region" description="Helical" evidence="6">
    <location>
        <begin position="580"/>
        <end position="598"/>
    </location>
</feature>
<dbReference type="EMBL" id="LAYC01000001">
    <property type="protein sequence ID" value="KYK59286.1"/>
    <property type="molecule type" value="Genomic_DNA"/>
</dbReference>
<feature type="transmembrane region" description="Helical" evidence="6">
    <location>
        <begin position="465"/>
        <end position="490"/>
    </location>
</feature>
<evidence type="ECO:0000256" key="2">
    <source>
        <dbReference type="ARBA" id="ARBA00022692"/>
    </source>
</evidence>
<gene>
    <name evidence="7" type="ORF">DCS_00416</name>
</gene>
<feature type="compositionally biased region" description="Basic and acidic residues" evidence="5">
    <location>
        <begin position="211"/>
        <end position="233"/>
    </location>
</feature>
<dbReference type="RefSeq" id="XP_040658638.1">
    <property type="nucleotide sequence ID" value="XM_040797755.1"/>
</dbReference>
<feature type="transmembrane region" description="Helical" evidence="6">
    <location>
        <begin position="502"/>
        <end position="520"/>
    </location>
</feature>
<feature type="transmembrane region" description="Helical" evidence="6">
    <location>
        <begin position="358"/>
        <end position="376"/>
    </location>
</feature>
<dbReference type="GeneID" id="63713059"/>
<dbReference type="GO" id="GO:0005886">
    <property type="term" value="C:plasma membrane"/>
    <property type="evidence" value="ECO:0007669"/>
    <property type="project" value="TreeGrafter"/>
</dbReference>
<dbReference type="Pfam" id="PF07690">
    <property type="entry name" value="MFS_1"/>
    <property type="match status" value="1"/>
</dbReference>
<accession>A0A151GQB2</accession>
<proteinExistence type="predicted"/>
<dbReference type="AlphaFoldDB" id="A0A151GQB2"/>
<feature type="transmembrane region" description="Helical" evidence="6">
    <location>
        <begin position="666"/>
        <end position="692"/>
    </location>
</feature>
<dbReference type="SUPFAM" id="SSF103473">
    <property type="entry name" value="MFS general substrate transporter"/>
    <property type="match status" value="1"/>
</dbReference>
<dbReference type="InterPro" id="IPR011701">
    <property type="entry name" value="MFS"/>
</dbReference>
<evidence type="ECO:0008006" key="9">
    <source>
        <dbReference type="Google" id="ProtNLM"/>
    </source>
</evidence>
<keyword evidence="4 6" id="KW-0472">Membrane</keyword>
<evidence type="ECO:0000256" key="3">
    <source>
        <dbReference type="ARBA" id="ARBA00022989"/>
    </source>
</evidence>
<feature type="region of interest" description="Disordered" evidence="5">
    <location>
        <begin position="206"/>
        <end position="243"/>
    </location>
</feature>
<feature type="transmembrane region" description="Helical" evidence="6">
    <location>
        <begin position="540"/>
        <end position="560"/>
    </location>
</feature>
<evidence type="ECO:0000256" key="6">
    <source>
        <dbReference type="SAM" id="Phobius"/>
    </source>
</evidence>
<feature type="transmembrane region" description="Helical" evidence="6">
    <location>
        <begin position="605"/>
        <end position="626"/>
    </location>
</feature>